<feature type="compositionally biased region" description="Basic and acidic residues" evidence="1">
    <location>
        <begin position="123"/>
        <end position="152"/>
    </location>
</feature>
<reference evidence="3 4" key="1">
    <citation type="journal article" date="2020" name="BMC Genomics">
        <title>Intraspecific diversification of the crop wild relative Brassica cretica Lam. using demographic model selection.</title>
        <authorList>
            <person name="Kioukis A."/>
            <person name="Michalopoulou V.A."/>
            <person name="Briers L."/>
            <person name="Pirintsos S."/>
            <person name="Studholme D.J."/>
            <person name="Pavlidis P."/>
            <person name="Sarris P.F."/>
        </authorList>
    </citation>
    <scope>NUCLEOTIDE SEQUENCE [LARGE SCALE GENOMIC DNA]</scope>
    <source>
        <strain evidence="4">cv. PFS-1207/04</strain>
    </source>
</reference>
<dbReference type="Proteomes" id="UP000266723">
    <property type="component" value="Unassembled WGS sequence"/>
</dbReference>
<feature type="domain" description="Arabidopsis retrotransposon Orf1 C-terminal" evidence="2">
    <location>
        <begin position="202"/>
        <end position="343"/>
    </location>
</feature>
<feature type="compositionally biased region" description="Basic and acidic residues" evidence="1">
    <location>
        <begin position="1"/>
        <end position="11"/>
    </location>
</feature>
<evidence type="ECO:0000313" key="4">
    <source>
        <dbReference type="Proteomes" id="UP000266723"/>
    </source>
</evidence>
<evidence type="ECO:0000313" key="3">
    <source>
        <dbReference type="EMBL" id="KAF3595515.1"/>
    </source>
</evidence>
<feature type="compositionally biased region" description="Basic and acidic residues" evidence="1">
    <location>
        <begin position="26"/>
        <end position="37"/>
    </location>
</feature>
<proteinExistence type="predicted"/>
<dbReference type="Pfam" id="PF03078">
    <property type="entry name" value="ATHILA"/>
    <property type="match status" value="2"/>
</dbReference>
<name>A0ABQ7EG67_BRACR</name>
<sequence length="346" mass="40138">MSSDADAERRERRTKRRYDEASTSIQHRDPWPRDDKTPIDTFEEISIPEICRIYGFQEDAAASKIPPFLGLNGFWEIIGTGAWDSNSATQTDIRYPTLRYFLRALANTLVCKMEPNKMSSDADAERRERRTKRRHDEASTSIQHRDPWPRDDKTPIDTFEEFADPKKAVNSKECINRVLKDEWDNYDSLFYNAWLGVSIEPTWLIDPYILWKLWIEPDIREMITQLGIGTMATRAYDLHVDLVRQFMATVALTYSTSKARVAGDGTLTFFARGIRYMISITELCRIYVFQEDAAASRFPPFLGLDRFWEIIGTGAWNSNSATQTDIRHPTLRYFLRALANTLVCKM</sequence>
<evidence type="ECO:0000256" key="1">
    <source>
        <dbReference type="SAM" id="MobiDB-lite"/>
    </source>
</evidence>
<comment type="caution">
    <text evidence="3">The sequence shown here is derived from an EMBL/GenBank/DDBJ whole genome shotgun (WGS) entry which is preliminary data.</text>
</comment>
<gene>
    <name evidence="3" type="ORF">DY000_02023151</name>
</gene>
<keyword evidence="4" id="KW-1185">Reference proteome</keyword>
<organism evidence="3 4">
    <name type="scientific">Brassica cretica</name>
    <name type="common">Mustard</name>
    <dbReference type="NCBI Taxonomy" id="69181"/>
    <lineage>
        <taxon>Eukaryota</taxon>
        <taxon>Viridiplantae</taxon>
        <taxon>Streptophyta</taxon>
        <taxon>Embryophyta</taxon>
        <taxon>Tracheophyta</taxon>
        <taxon>Spermatophyta</taxon>
        <taxon>Magnoliopsida</taxon>
        <taxon>eudicotyledons</taxon>
        <taxon>Gunneridae</taxon>
        <taxon>Pentapetalae</taxon>
        <taxon>rosids</taxon>
        <taxon>malvids</taxon>
        <taxon>Brassicales</taxon>
        <taxon>Brassicaceae</taxon>
        <taxon>Brassiceae</taxon>
        <taxon>Brassica</taxon>
    </lineage>
</organism>
<feature type="region of interest" description="Disordered" evidence="1">
    <location>
        <begin position="1"/>
        <end position="37"/>
    </location>
</feature>
<evidence type="ECO:0000259" key="2">
    <source>
        <dbReference type="Pfam" id="PF03078"/>
    </source>
</evidence>
<protein>
    <recommendedName>
        <fullName evidence="2">Arabidopsis retrotransposon Orf1 C-terminal domain-containing protein</fullName>
    </recommendedName>
</protein>
<feature type="domain" description="Arabidopsis retrotransposon Orf1 C-terminal" evidence="2">
    <location>
        <begin position="44"/>
        <end position="112"/>
    </location>
</feature>
<accession>A0ABQ7EG67</accession>
<dbReference type="InterPro" id="IPR004312">
    <property type="entry name" value="ATHILA_Orf1_C"/>
</dbReference>
<dbReference type="EMBL" id="QGKV02000299">
    <property type="protein sequence ID" value="KAF3595515.1"/>
    <property type="molecule type" value="Genomic_DNA"/>
</dbReference>
<feature type="region of interest" description="Disordered" evidence="1">
    <location>
        <begin position="117"/>
        <end position="152"/>
    </location>
</feature>